<dbReference type="AlphaFoldDB" id="A0A1I2FNU9"/>
<gene>
    <name evidence="2" type="ORF">SAMN04488541_101481</name>
</gene>
<evidence type="ECO:0000256" key="1">
    <source>
        <dbReference type="SAM" id="Phobius"/>
    </source>
</evidence>
<keyword evidence="1" id="KW-1133">Transmembrane helix</keyword>
<keyword evidence="1" id="KW-0472">Membrane</keyword>
<proteinExistence type="predicted"/>
<protein>
    <submittedName>
        <fullName evidence="2">Uncharacterized protein</fullName>
    </submittedName>
</protein>
<dbReference type="Proteomes" id="UP000199513">
    <property type="component" value="Unassembled WGS sequence"/>
</dbReference>
<accession>A0A1I2FNU9</accession>
<name>A0A1I2FNU9_9BACT</name>
<evidence type="ECO:0000313" key="2">
    <source>
        <dbReference type="EMBL" id="SFF06509.1"/>
    </source>
</evidence>
<keyword evidence="3" id="KW-1185">Reference proteome</keyword>
<organism evidence="2 3">
    <name type="scientific">Thermoflexibacter ruber</name>
    <dbReference type="NCBI Taxonomy" id="1003"/>
    <lineage>
        <taxon>Bacteria</taxon>
        <taxon>Pseudomonadati</taxon>
        <taxon>Bacteroidota</taxon>
        <taxon>Cytophagia</taxon>
        <taxon>Cytophagales</taxon>
        <taxon>Thermoflexibacteraceae</taxon>
        <taxon>Thermoflexibacter</taxon>
    </lineage>
</organism>
<keyword evidence="1" id="KW-0812">Transmembrane</keyword>
<feature type="transmembrane region" description="Helical" evidence="1">
    <location>
        <begin position="17"/>
        <end position="35"/>
    </location>
</feature>
<dbReference type="STRING" id="1003.SAMN04488541_101481"/>
<evidence type="ECO:0000313" key="3">
    <source>
        <dbReference type="Proteomes" id="UP000199513"/>
    </source>
</evidence>
<sequence>MSKANTIKLKNSNLNEVLIISLLAIIIIVCFATKTQSKYKMLQRKDIFIVF</sequence>
<reference evidence="2 3" key="1">
    <citation type="submission" date="2016-10" db="EMBL/GenBank/DDBJ databases">
        <authorList>
            <person name="de Groot N.N."/>
        </authorList>
    </citation>
    <scope>NUCLEOTIDE SEQUENCE [LARGE SCALE GENOMIC DNA]</scope>
    <source>
        <strain>GEY</strain>
        <strain evidence="3">DSM 9560</strain>
    </source>
</reference>
<dbReference type="EMBL" id="FONY01000014">
    <property type="protein sequence ID" value="SFF06509.1"/>
    <property type="molecule type" value="Genomic_DNA"/>
</dbReference>